<name>A0A892ZHJ9_9NEIS</name>
<evidence type="ECO:0000256" key="6">
    <source>
        <dbReference type="ARBA" id="ARBA00023315"/>
    </source>
</evidence>
<proteinExistence type="predicted"/>
<dbReference type="Proteomes" id="UP000653156">
    <property type="component" value="Chromosome"/>
</dbReference>
<dbReference type="PIRSF" id="PIRSF028561">
    <property type="entry name" value="Ac_Trasf"/>
    <property type="match status" value="1"/>
</dbReference>
<comment type="subcellular location">
    <subcellularLocation>
        <location evidence="1">Cell inner membrane</location>
    </subcellularLocation>
</comment>
<keyword evidence="4 7" id="KW-0808">Transferase</keyword>
<dbReference type="Pfam" id="PF03279">
    <property type="entry name" value="Lip_A_acyltrans"/>
    <property type="match status" value="1"/>
</dbReference>
<dbReference type="PANTHER" id="PTHR30606:SF10">
    <property type="entry name" value="PHOSPHATIDYLINOSITOL MANNOSIDE ACYLTRANSFERASE"/>
    <property type="match status" value="1"/>
</dbReference>
<dbReference type="InterPro" id="IPR004960">
    <property type="entry name" value="LipA_acyltrans"/>
</dbReference>
<evidence type="ECO:0000313" key="7">
    <source>
        <dbReference type="EMBL" id="QRQ81990.1"/>
    </source>
</evidence>
<keyword evidence="2" id="KW-1003">Cell membrane</keyword>
<sequence>MNAAQPQHWAAQTERGTPFFLRLTAWLVCHCPAWLLRLCVRVVVAYFYLTAPAQRRHIARYQARLTAAFPHLRLPERPVWRQFVTFGEAITDRFAVWQRQIRYADLRVEDPDNVYAAVRRSAAGGGHGHVLVCSHVGNMEVCRALVDHHQGFVLNVLVHSRHAEAFNRALKEAGANDIRLIQVSDLDAALMLDLHRRLQAGEWIAIAADRVPVRGEKTVAVDFLGQRALMPQGPWLLACLLKAPLVSVFCSKINGQYRLRLEHFSAVPDGRKQARAATVAALAQSFAHRLAAECAVVPLQWFNFYDFWGDEADGQNHLLPPQH</sequence>
<dbReference type="GO" id="GO:0005886">
    <property type="term" value="C:plasma membrane"/>
    <property type="evidence" value="ECO:0007669"/>
    <property type="project" value="UniProtKB-SubCell"/>
</dbReference>
<evidence type="ECO:0000256" key="1">
    <source>
        <dbReference type="ARBA" id="ARBA00004533"/>
    </source>
</evidence>
<keyword evidence="5" id="KW-0472">Membrane</keyword>
<dbReference type="CDD" id="cd07984">
    <property type="entry name" value="LPLAT_LABLAT-like"/>
    <property type="match status" value="1"/>
</dbReference>
<dbReference type="InterPro" id="IPR014548">
    <property type="entry name" value="Ac_Trasf"/>
</dbReference>
<keyword evidence="8" id="KW-1185">Reference proteome</keyword>
<evidence type="ECO:0000313" key="8">
    <source>
        <dbReference type="Proteomes" id="UP000653156"/>
    </source>
</evidence>
<dbReference type="GO" id="GO:0016746">
    <property type="term" value="F:acyltransferase activity"/>
    <property type="evidence" value="ECO:0007669"/>
    <property type="project" value="UniProtKB-KW"/>
</dbReference>
<keyword evidence="3" id="KW-0997">Cell inner membrane</keyword>
<organism evidence="7 8">
    <name type="scientific">Paralysiella testudinis</name>
    <dbReference type="NCBI Taxonomy" id="2809020"/>
    <lineage>
        <taxon>Bacteria</taxon>
        <taxon>Pseudomonadati</taxon>
        <taxon>Pseudomonadota</taxon>
        <taxon>Betaproteobacteria</taxon>
        <taxon>Neisseriales</taxon>
        <taxon>Neisseriaceae</taxon>
        <taxon>Paralysiella</taxon>
    </lineage>
</organism>
<reference evidence="7" key="1">
    <citation type="submission" date="2021-02" db="EMBL/GenBank/DDBJ databases">
        <title>Neisseriaceae sp. 26B isolated from the cloaca of a Common Toad-headed Turtle (Mesoclemmys nasuta).</title>
        <authorList>
            <person name="Spergser J."/>
            <person name="Busse H.-J."/>
        </authorList>
    </citation>
    <scope>NUCLEOTIDE SEQUENCE</scope>
    <source>
        <strain evidence="7">26B</strain>
    </source>
</reference>
<dbReference type="PANTHER" id="PTHR30606">
    <property type="entry name" value="LIPID A BIOSYNTHESIS LAUROYL ACYLTRANSFERASE"/>
    <property type="match status" value="1"/>
</dbReference>
<evidence type="ECO:0000256" key="4">
    <source>
        <dbReference type="ARBA" id="ARBA00022679"/>
    </source>
</evidence>
<dbReference type="GO" id="GO:0009247">
    <property type="term" value="P:glycolipid biosynthetic process"/>
    <property type="evidence" value="ECO:0007669"/>
    <property type="project" value="UniProtKB-ARBA"/>
</dbReference>
<accession>A0A892ZHJ9</accession>
<protein>
    <submittedName>
        <fullName evidence="7">Glycosyl transferase family 2</fullName>
    </submittedName>
</protein>
<evidence type="ECO:0000256" key="3">
    <source>
        <dbReference type="ARBA" id="ARBA00022519"/>
    </source>
</evidence>
<gene>
    <name evidence="7" type="ORF">JQU52_00645</name>
</gene>
<evidence type="ECO:0000256" key="2">
    <source>
        <dbReference type="ARBA" id="ARBA00022475"/>
    </source>
</evidence>
<dbReference type="EMBL" id="CP069798">
    <property type="protein sequence ID" value="QRQ81990.1"/>
    <property type="molecule type" value="Genomic_DNA"/>
</dbReference>
<dbReference type="AlphaFoldDB" id="A0A892ZHJ9"/>
<dbReference type="KEGG" id="ptes:JQU52_00645"/>
<keyword evidence="6" id="KW-0012">Acyltransferase</keyword>
<dbReference type="RefSeq" id="WP_230339287.1">
    <property type="nucleotide sequence ID" value="NZ_CP069798.1"/>
</dbReference>
<evidence type="ECO:0000256" key="5">
    <source>
        <dbReference type="ARBA" id="ARBA00023136"/>
    </source>
</evidence>